<dbReference type="InterPro" id="IPR035906">
    <property type="entry name" value="MetI-like_sf"/>
</dbReference>
<comment type="similarity">
    <text evidence="7">Belongs to the binding-protein-dependent transport system permease family.</text>
</comment>
<comment type="subcellular location">
    <subcellularLocation>
        <location evidence="1 7">Cell membrane</location>
        <topology evidence="1 7">Multi-pass membrane protein</topology>
    </subcellularLocation>
</comment>
<reference evidence="10 11" key="1">
    <citation type="submission" date="2019-07" db="EMBL/GenBank/DDBJ databases">
        <title>Whole genome shotgun sequence of Cellulomonas xylanilytica NBRC 101102.</title>
        <authorList>
            <person name="Hosoyama A."/>
            <person name="Uohara A."/>
            <person name="Ohji S."/>
            <person name="Ichikawa N."/>
        </authorList>
    </citation>
    <scope>NUCLEOTIDE SEQUENCE [LARGE SCALE GENOMIC DNA]</scope>
    <source>
        <strain evidence="10 11">NBRC 101102</strain>
    </source>
</reference>
<keyword evidence="5 7" id="KW-1133">Transmembrane helix</keyword>
<gene>
    <name evidence="10" type="ORF">CXY01_37930</name>
</gene>
<feature type="transmembrane region" description="Helical" evidence="7">
    <location>
        <begin position="294"/>
        <end position="316"/>
    </location>
</feature>
<protein>
    <submittedName>
        <fullName evidence="10">Sugar ABC transporter permease</fullName>
    </submittedName>
</protein>
<evidence type="ECO:0000256" key="2">
    <source>
        <dbReference type="ARBA" id="ARBA00022448"/>
    </source>
</evidence>
<feature type="transmembrane region" description="Helical" evidence="7">
    <location>
        <begin position="136"/>
        <end position="159"/>
    </location>
</feature>
<evidence type="ECO:0000256" key="5">
    <source>
        <dbReference type="ARBA" id="ARBA00022989"/>
    </source>
</evidence>
<dbReference type="AlphaFoldDB" id="A0A510V8V0"/>
<dbReference type="PANTHER" id="PTHR43005">
    <property type="entry name" value="BLR7065 PROTEIN"/>
    <property type="match status" value="1"/>
</dbReference>
<feature type="region of interest" description="Disordered" evidence="8">
    <location>
        <begin position="1"/>
        <end position="30"/>
    </location>
</feature>
<evidence type="ECO:0000256" key="4">
    <source>
        <dbReference type="ARBA" id="ARBA00022692"/>
    </source>
</evidence>
<accession>A0A510V8V0</accession>
<dbReference type="GO" id="GO:0055085">
    <property type="term" value="P:transmembrane transport"/>
    <property type="evidence" value="ECO:0007669"/>
    <property type="project" value="InterPro"/>
</dbReference>
<dbReference type="InterPro" id="IPR000515">
    <property type="entry name" value="MetI-like"/>
</dbReference>
<feature type="transmembrane region" description="Helical" evidence="7">
    <location>
        <begin position="44"/>
        <end position="69"/>
    </location>
</feature>
<evidence type="ECO:0000313" key="11">
    <source>
        <dbReference type="Proteomes" id="UP000321118"/>
    </source>
</evidence>
<evidence type="ECO:0000259" key="9">
    <source>
        <dbReference type="PROSITE" id="PS50928"/>
    </source>
</evidence>
<dbReference type="CDD" id="cd06261">
    <property type="entry name" value="TM_PBP2"/>
    <property type="match status" value="1"/>
</dbReference>
<evidence type="ECO:0000256" key="7">
    <source>
        <dbReference type="RuleBase" id="RU363032"/>
    </source>
</evidence>
<dbReference type="Gene3D" id="1.10.3720.10">
    <property type="entry name" value="MetI-like"/>
    <property type="match status" value="1"/>
</dbReference>
<feature type="transmembrane region" description="Helical" evidence="7">
    <location>
        <begin position="246"/>
        <end position="267"/>
    </location>
</feature>
<keyword evidence="6 7" id="KW-0472">Membrane</keyword>
<dbReference type="Proteomes" id="UP000321118">
    <property type="component" value="Unassembled WGS sequence"/>
</dbReference>
<dbReference type="PROSITE" id="PS50928">
    <property type="entry name" value="ABC_TM1"/>
    <property type="match status" value="1"/>
</dbReference>
<dbReference type="EMBL" id="BJUB01000014">
    <property type="protein sequence ID" value="GEK23273.1"/>
    <property type="molecule type" value="Genomic_DNA"/>
</dbReference>
<feature type="transmembrane region" description="Helical" evidence="7">
    <location>
        <begin position="189"/>
        <end position="211"/>
    </location>
</feature>
<dbReference type="GO" id="GO:0005886">
    <property type="term" value="C:plasma membrane"/>
    <property type="evidence" value="ECO:0007669"/>
    <property type="project" value="UniProtKB-SubCell"/>
</dbReference>
<keyword evidence="11" id="KW-1185">Reference proteome</keyword>
<sequence length="323" mass="35641">MTMSSTTRPAAEPRPVQAAPPPGADSARTRRIGRIRRTLTPYGFLSPTGVLLIILMITPIVMVVSYSLLDRVITNKNPAFVGFENYLEVLTDPVFFTAVRNTLVFTISSVIVHFVIGLAFALMLNSPLLKDRTKAFFRVLYILPWLFTVAIVAVLWRLLLSPNGVVNYLLGTAGITDGSTEWLANPSTALAAVTFINIWSGYPFFMISLLAGLQGIPRDLYEAAKVDGAGVVAQFRNVTLPQLRPIIISMALLDFIWTTQQFALIWMTTGGGPINSTEVLSTFTYKLAFTEYEFSVASASAVLVLLMSMVLAFFYVRHQKARD</sequence>
<dbReference type="PANTHER" id="PTHR43005:SF1">
    <property type="entry name" value="SPERMIDINE_PUTRESCINE TRANSPORT SYSTEM PERMEASE PROTEIN"/>
    <property type="match status" value="1"/>
</dbReference>
<keyword evidence="4 7" id="KW-0812">Transmembrane</keyword>
<dbReference type="Pfam" id="PF00528">
    <property type="entry name" value="BPD_transp_1"/>
    <property type="match status" value="1"/>
</dbReference>
<name>A0A510V8V0_9CELL</name>
<evidence type="ECO:0000256" key="6">
    <source>
        <dbReference type="ARBA" id="ARBA00023136"/>
    </source>
</evidence>
<evidence type="ECO:0000256" key="3">
    <source>
        <dbReference type="ARBA" id="ARBA00022475"/>
    </source>
</evidence>
<keyword evidence="2 7" id="KW-0813">Transport</keyword>
<evidence type="ECO:0000256" key="1">
    <source>
        <dbReference type="ARBA" id="ARBA00004651"/>
    </source>
</evidence>
<proteinExistence type="inferred from homology"/>
<organism evidence="10 11">
    <name type="scientific">Cellulomonas xylanilytica</name>
    <dbReference type="NCBI Taxonomy" id="233583"/>
    <lineage>
        <taxon>Bacteria</taxon>
        <taxon>Bacillati</taxon>
        <taxon>Actinomycetota</taxon>
        <taxon>Actinomycetes</taxon>
        <taxon>Micrococcales</taxon>
        <taxon>Cellulomonadaceae</taxon>
        <taxon>Cellulomonas</taxon>
    </lineage>
</organism>
<evidence type="ECO:0000256" key="8">
    <source>
        <dbReference type="SAM" id="MobiDB-lite"/>
    </source>
</evidence>
<comment type="caution">
    <text evidence="10">The sequence shown here is derived from an EMBL/GenBank/DDBJ whole genome shotgun (WGS) entry which is preliminary data.</text>
</comment>
<keyword evidence="3" id="KW-1003">Cell membrane</keyword>
<evidence type="ECO:0000313" key="10">
    <source>
        <dbReference type="EMBL" id="GEK23273.1"/>
    </source>
</evidence>
<dbReference type="SUPFAM" id="SSF161098">
    <property type="entry name" value="MetI-like"/>
    <property type="match status" value="1"/>
</dbReference>
<feature type="domain" description="ABC transmembrane type-1" evidence="9">
    <location>
        <begin position="99"/>
        <end position="315"/>
    </location>
</feature>
<feature type="transmembrane region" description="Helical" evidence="7">
    <location>
        <begin position="103"/>
        <end position="124"/>
    </location>
</feature>